<accession>A0A9R1XSN6</accession>
<comment type="caution">
    <text evidence="1">The sequence shown here is derived from an EMBL/GenBank/DDBJ whole genome shotgun (WGS) entry which is preliminary data.</text>
</comment>
<name>A0A9R1XSN6_LACSA</name>
<evidence type="ECO:0000313" key="2">
    <source>
        <dbReference type="Proteomes" id="UP000235145"/>
    </source>
</evidence>
<dbReference type="Proteomes" id="UP000235145">
    <property type="component" value="Unassembled WGS sequence"/>
</dbReference>
<dbReference type="EMBL" id="NBSK02000001">
    <property type="protein sequence ID" value="KAJ0224316.1"/>
    <property type="molecule type" value="Genomic_DNA"/>
</dbReference>
<protein>
    <submittedName>
        <fullName evidence="1">Uncharacterized protein</fullName>
    </submittedName>
</protein>
<sequence length="118" mass="13751">MEDRARNLLKVIKPLENREFEIPFNKGRWVQMLYRIRLTNEPHDVHALQHVFSHQGSLNVRNDKYSHTSQNSKEIIADFEKGLTEATKSEDSLGSLLNCLLDFAGMNRECRILEVVVR</sequence>
<proteinExistence type="predicted"/>
<dbReference type="AlphaFoldDB" id="A0A9R1XSN6"/>
<gene>
    <name evidence="1" type="ORF">LSAT_V11C100025840</name>
</gene>
<reference evidence="1 2" key="1">
    <citation type="journal article" date="2017" name="Nat. Commun.">
        <title>Genome assembly with in vitro proximity ligation data and whole-genome triplication in lettuce.</title>
        <authorList>
            <person name="Reyes-Chin-Wo S."/>
            <person name="Wang Z."/>
            <person name="Yang X."/>
            <person name="Kozik A."/>
            <person name="Arikit S."/>
            <person name="Song C."/>
            <person name="Xia L."/>
            <person name="Froenicke L."/>
            <person name="Lavelle D.O."/>
            <person name="Truco M.J."/>
            <person name="Xia R."/>
            <person name="Zhu S."/>
            <person name="Xu C."/>
            <person name="Xu H."/>
            <person name="Xu X."/>
            <person name="Cox K."/>
            <person name="Korf I."/>
            <person name="Meyers B.C."/>
            <person name="Michelmore R.W."/>
        </authorList>
    </citation>
    <scope>NUCLEOTIDE SEQUENCE [LARGE SCALE GENOMIC DNA]</scope>
    <source>
        <strain evidence="2">cv. Salinas</strain>
        <tissue evidence="1">Seedlings</tissue>
    </source>
</reference>
<organism evidence="1 2">
    <name type="scientific">Lactuca sativa</name>
    <name type="common">Garden lettuce</name>
    <dbReference type="NCBI Taxonomy" id="4236"/>
    <lineage>
        <taxon>Eukaryota</taxon>
        <taxon>Viridiplantae</taxon>
        <taxon>Streptophyta</taxon>
        <taxon>Embryophyta</taxon>
        <taxon>Tracheophyta</taxon>
        <taxon>Spermatophyta</taxon>
        <taxon>Magnoliopsida</taxon>
        <taxon>eudicotyledons</taxon>
        <taxon>Gunneridae</taxon>
        <taxon>Pentapetalae</taxon>
        <taxon>asterids</taxon>
        <taxon>campanulids</taxon>
        <taxon>Asterales</taxon>
        <taxon>Asteraceae</taxon>
        <taxon>Cichorioideae</taxon>
        <taxon>Cichorieae</taxon>
        <taxon>Lactucinae</taxon>
        <taxon>Lactuca</taxon>
    </lineage>
</organism>
<evidence type="ECO:0000313" key="1">
    <source>
        <dbReference type="EMBL" id="KAJ0224316.1"/>
    </source>
</evidence>
<keyword evidence="2" id="KW-1185">Reference proteome</keyword>